<dbReference type="PANTHER" id="PTHR11373">
    <property type="entry name" value="DEOXYNUCLEOSIDE TRIPHOSPHATE TRIPHOSPHOHYDROLASE"/>
    <property type="match status" value="1"/>
</dbReference>
<dbReference type="RefSeq" id="WP_076877406.1">
    <property type="nucleotide sequence ID" value="NZ_MLCN01000008.1"/>
</dbReference>
<comment type="caution">
    <text evidence="3">The sequence shown here is derived from an EMBL/GenBank/DDBJ whole genome shotgun (WGS) entry which is preliminary data.</text>
</comment>
<dbReference type="InterPro" id="IPR050135">
    <property type="entry name" value="dGTPase-like"/>
</dbReference>
<protein>
    <submittedName>
        <fullName evidence="3">Deoxyguanosinetriphosphate triphosphohydrolase</fullName>
    </submittedName>
</protein>
<dbReference type="InterPro" id="IPR027432">
    <property type="entry name" value="dGTP_triphosphohydrolase_C"/>
</dbReference>
<evidence type="ECO:0000256" key="1">
    <source>
        <dbReference type="ARBA" id="ARBA00022801"/>
    </source>
</evidence>
<dbReference type="Gene3D" id="1.10.3210.10">
    <property type="entry name" value="Hypothetical protein af1432"/>
    <property type="match status" value="1"/>
</dbReference>
<dbReference type="InterPro" id="IPR023293">
    <property type="entry name" value="dGTP_triP_hydro_central_sf"/>
</dbReference>
<dbReference type="GO" id="GO:0006203">
    <property type="term" value="P:dGTP catabolic process"/>
    <property type="evidence" value="ECO:0007669"/>
    <property type="project" value="TreeGrafter"/>
</dbReference>
<dbReference type="InterPro" id="IPR006674">
    <property type="entry name" value="HD_domain"/>
</dbReference>
<dbReference type="NCBIfam" id="TIGR01353">
    <property type="entry name" value="dGTP_triPase"/>
    <property type="match status" value="1"/>
</dbReference>
<evidence type="ECO:0000259" key="2">
    <source>
        <dbReference type="PROSITE" id="PS51831"/>
    </source>
</evidence>
<dbReference type="Gene3D" id="1.10.3550.10">
    <property type="entry name" value="eoxyguanosinetriphosphate triphosphohydrolase domain-like"/>
    <property type="match status" value="1"/>
</dbReference>
<dbReference type="AlphaFoldDB" id="A0A1S8CXT6"/>
<accession>A0A1S8CXT6</accession>
<keyword evidence="4" id="KW-1185">Reference proteome</keyword>
<reference evidence="3 4" key="1">
    <citation type="submission" date="2016-10" db="EMBL/GenBank/DDBJ databases">
        <title>Draft Genome sequence of Alkanindiges sp. strain H1.</title>
        <authorList>
            <person name="Subhash Y."/>
            <person name="Lee S."/>
        </authorList>
    </citation>
    <scope>NUCLEOTIDE SEQUENCE [LARGE SCALE GENOMIC DNA]</scope>
    <source>
        <strain evidence="3 4">H1</strain>
    </source>
</reference>
<dbReference type="SUPFAM" id="SSF109604">
    <property type="entry name" value="HD-domain/PDEase-like"/>
    <property type="match status" value="1"/>
</dbReference>
<dbReference type="GO" id="GO:0008832">
    <property type="term" value="F:dGTPase activity"/>
    <property type="evidence" value="ECO:0007669"/>
    <property type="project" value="TreeGrafter"/>
</dbReference>
<dbReference type="PROSITE" id="PS51831">
    <property type="entry name" value="HD"/>
    <property type="match status" value="1"/>
</dbReference>
<dbReference type="NCBIfam" id="NF002205">
    <property type="entry name" value="PRK01096.1"/>
    <property type="match status" value="1"/>
</dbReference>
<feature type="domain" description="HD" evidence="2">
    <location>
        <begin position="68"/>
        <end position="257"/>
    </location>
</feature>
<dbReference type="STRING" id="1907941.BKE30_04320"/>
<dbReference type="Proteomes" id="UP000192132">
    <property type="component" value="Unassembled WGS sequence"/>
</dbReference>
<dbReference type="SMART" id="SM00471">
    <property type="entry name" value="HDc"/>
    <property type="match status" value="1"/>
</dbReference>
<sequence>MQVMRWAQLLSPIRLGSKKNRTSDKSGEQGRTAFHKDYDRIIFSSSFRQLNRKTQVHPLTQNDGIHTRLTHSLEVSCIGRSLGMLAAEKIRDELPAWIDVADVGAIIQAACLAHDIGNPPFGHAGEYAIRDWFEDPKHQHLLISLTAEQRADVCQFEGNAQGLRVLSRLEYHPDDGGMRLTYATLGAYLKYPWLAKPLDPASLHPSHKRAKFGCYQSEKGILQEIAEHLGLIQTGDYQFCRHPLTYLLEAADDICYALIDLEDGLQLGMLHYHEVEPLFLTLIADYGAPDEISRNVPIPQKLAALRGRAMKRLVDEVTDAFKRQHDQILAGQLKGSLLDHCPPDLCHGVEAAKNLARERIFTHPQKARLELVANSSLHILLDAFMPLAVKQHHLSFREQRLMHILHAHGAVLNEDPSFHYHNIMQILDMLSSLSDHQAYGLSQELQGNRVTLL</sequence>
<name>A0A1S8CXT6_9GAMM</name>
<dbReference type="Pfam" id="PF01966">
    <property type="entry name" value="HD"/>
    <property type="match status" value="1"/>
</dbReference>
<dbReference type="Gene3D" id="1.10.3410.10">
    <property type="entry name" value="putative deoxyguanosinetriphosphate triphosphohydrolase like domain"/>
    <property type="match status" value="1"/>
</dbReference>
<dbReference type="CDD" id="cd00077">
    <property type="entry name" value="HDc"/>
    <property type="match status" value="1"/>
</dbReference>
<dbReference type="PANTHER" id="PTHR11373:SF40">
    <property type="entry name" value="DEOXYGUANOSINETRIPHOSPHATE TRIPHOSPHOHYDROLASE-LIKE PROTEIN 2"/>
    <property type="match status" value="1"/>
</dbReference>
<evidence type="ECO:0000313" key="3">
    <source>
        <dbReference type="EMBL" id="ONG41652.1"/>
    </source>
</evidence>
<dbReference type="InterPro" id="IPR006261">
    <property type="entry name" value="dGTPase"/>
</dbReference>
<proteinExistence type="predicted"/>
<dbReference type="OrthoDB" id="9803619at2"/>
<evidence type="ECO:0000313" key="4">
    <source>
        <dbReference type="Proteomes" id="UP000192132"/>
    </source>
</evidence>
<dbReference type="EMBL" id="MLCN01000008">
    <property type="protein sequence ID" value="ONG41652.1"/>
    <property type="molecule type" value="Genomic_DNA"/>
</dbReference>
<gene>
    <name evidence="3" type="ORF">BKE30_04320</name>
</gene>
<organism evidence="3 4">
    <name type="scientific">Alkanindiges hydrocarboniclasticus</name>
    <dbReference type="NCBI Taxonomy" id="1907941"/>
    <lineage>
        <taxon>Bacteria</taxon>
        <taxon>Pseudomonadati</taxon>
        <taxon>Pseudomonadota</taxon>
        <taxon>Gammaproteobacteria</taxon>
        <taxon>Moraxellales</taxon>
        <taxon>Moraxellaceae</taxon>
        <taxon>Alkanindiges</taxon>
    </lineage>
</organism>
<keyword evidence="1 3" id="KW-0378">Hydrolase</keyword>
<dbReference type="InterPro" id="IPR003607">
    <property type="entry name" value="HD/PDEase_dom"/>
</dbReference>